<evidence type="ECO:0008006" key="3">
    <source>
        <dbReference type="Google" id="ProtNLM"/>
    </source>
</evidence>
<comment type="caution">
    <text evidence="1">The sequence shown here is derived from an EMBL/GenBank/DDBJ whole genome shotgun (WGS) entry which is preliminary data.</text>
</comment>
<organism evidence="1 2">
    <name type="scientific">Cysteiniphilum litorale</name>
    <dbReference type="NCBI Taxonomy" id="2056700"/>
    <lineage>
        <taxon>Bacteria</taxon>
        <taxon>Pseudomonadati</taxon>
        <taxon>Pseudomonadota</taxon>
        <taxon>Gammaproteobacteria</taxon>
        <taxon>Thiotrichales</taxon>
        <taxon>Fastidiosibacteraceae</taxon>
        <taxon>Cysteiniphilum</taxon>
    </lineage>
</organism>
<accession>A0A8J2Z6M5</accession>
<dbReference type="AlphaFoldDB" id="A0A8J2Z6M5"/>
<dbReference type="OrthoDB" id="5624664at2"/>
<reference evidence="1" key="1">
    <citation type="journal article" date="2014" name="Int. J. Syst. Evol. Microbiol.">
        <title>Complete genome sequence of Corynebacterium casei LMG S-19264T (=DSM 44701T), isolated from a smear-ripened cheese.</title>
        <authorList>
            <consortium name="US DOE Joint Genome Institute (JGI-PGF)"/>
            <person name="Walter F."/>
            <person name="Albersmeier A."/>
            <person name="Kalinowski J."/>
            <person name="Ruckert C."/>
        </authorList>
    </citation>
    <scope>NUCLEOTIDE SEQUENCE</scope>
    <source>
        <strain evidence="1">CGMCC 1.15758</strain>
    </source>
</reference>
<sequence length="106" mass="12032">MPQDTIAKIKEILKTSDKLNFDDTEHLSELLDQLQIELKSLPESEKAQALEIANLTKQKVEMSKLQDPKEADFSDLEQAIIEYEVSHPRLTHTVRSICNLLSSIGI</sequence>
<reference evidence="1" key="2">
    <citation type="submission" date="2020-09" db="EMBL/GenBank/DDBJ databases">
        <authorList>
            <person name="Sun Q."/>
            <person name="Zhou Y."/>
        </authorList>
    </citation>
    <scope>NUCLEOTIDE SEQUENCE</scope>
    <source>
        <strain evidence="1">CGMCC 1.15758</strain>
    </source>
</reference>
<name>A0A8J2Z6M5_9GAMM</name>
<dbReference type="Proteomes" id="UP000636949">
    <property type="component" value="Unassembled WGS sequence"/>
</dbReference>
<dbReference type="EMBL" id="BMJS01000045">
    <property type="protein sequence ID" value="GGG06778.1"/>
    <property type="molecule type" value="Genomic_DNA"/>
</dbReference>
<evidence type="ECO:0000313" key="2">
    <source>
        <dbReference type="Proteomes" id="UP000636949"/>
    </source>
</evidence>
<protein>
    <recommendedName>
        <fullName evidence="3">DUF4404 domain-containing protein</fullName>
    </recommendedName>
</protein>
<evidence type="ECO:0000313" key="1">
    <source>
        <dbReference type="EMBL" id="GGG06778.1"/>
    </source>
</evidence>
<keyword evidence="2" id="KW-1185">Reference proteome</keyword>
<dbReference type="Pfam" id="PF14357">
    <property type="entry name" value="DUF4404"/>
    <property type="match status" value="1"/>
</dbReference>
<dbReference type="InterPro" id="IPR025516">
    <property type="entry name" value="DUF4404"/>
</dbReference>
<dbReference type="RefSeq" id="WP_117003867.1">
    <property type="nucleotide sequence ID" value="NZ_BMJS01000045.1"/>
</dbReference>
<gene>
    <name evidence="1" type="ORF">GCM10010995_25390</name>
</gene>
<proteinExistence type="predicted"/>